<gene>
    <name evidence="3" type="ORF">D6Z83_01840</name>
    <name evidence="4" type="ORF">EBE87_05765</name>
</gene>
<evidence type="ECO:0000259" key="2">
    <source>
        <dbReference type="Pfam" id="PF00892"/>
    </source>
</evidence>
<evidence type="ECO:0000313" key="6">
    <source>
        <dbReference type="Proteomes" id="UP000278036"/>
    </source>
</evidence>
<evidence type="ECO:0000313" key="5">
    <source>
        <dbReference type="Proteomes" id="UP000274097"/>
    </source>
</evidence>
<organism evidence="3 6">
    <name type="scientific">Teichococcus wenyumeiae</name>
    <dbReference type="NCBI Taxonomy" id="2478470"/>
    <lineage>
        <taxon>Bacteria</taxon>
        <taxon>Pseudomonadati</taxon>
        <taxon>Pseudomonadota</taxon>
        <taxon>Alphaproteobacteria</taxon>
        <taxon>Acetobacterales</taxon>
        <taxon>Roseomonadaceae</taxon>
        <taxon>Roseomonas</taxon>
    </lineage>
</organism>
<dbReference type="Proteomes" id="UP000278036">
    <property type="component" value="Unassembled WGS sequence"/>
</dbReference>
<evidence type="ECO:0000313" key="4">
    <source>
        <dbReference type="EMBL" id="RMI25903.1"/>
    </source>
</evidence>
<feature type="transmembrane region" description="Helical" evidence="1">
    <location>
        <begin position="151"/>
        <end position="168"/>
    </location>
</feature>
<keyword evidence="1" id="KW-0812">Transmembrane</keyword>
<keyword evidence="1" id="KW-1133">Transmembrane helix</keyword>
<sequence length="309" mass="33333">MTVRPTGLLYAISAVTIFAMQDGISKHLGDAYPPILIAMIRYWAFAGFAVLLASRSSVGLRRTAAARRPWLQIARGVLLAVQIGLSIFSFSRVGLAATHTLYAATPLVVACLSVPFLGEKVGWRRWTAISAGFIGIILIINPLQATFDAKIAIPALGTVLFAIYSVMTRLASRTDSSGTAFFYTGVAGAVAISLVGPFYWTHITLADWFWMLTLCITGTTGHYLLIRAFDLLDAVVVQPMSYIQTVLVCLMGVFVFGEVMTPNMVVGCAIVIGAGIFTIWREAMLGRAAPQAVYRPAMTEPASRSEPIS</sequence>
<feature type="transmembrane region" description="Helical" evidence="1">
    <location>
        <begin position="73"/>
        <end position="95"/>
    </location>
</feature>
<dbReference type="InParanoid" id="A0A3A9JYG5"/>
<feature type="transmembrane region" description="Helical" evidence="1">
    <location>
        <begin position="31"/>
        <end position="52"/>
    </location>
</feature>
<feature type="transmembrane region" description="Helical" evidence="1">
    <location>
        <begin position="7"/>
        <end position="25"/>
    </location>
</feature>
<dbReference type="InterPro" id="IPR000620">
    <property type="entry name" value="EamA_dom"/>
</dbReference>
<feature type="transmembrane region" description="Helical" evidence="1">
    <location>
        <begin position="241"/>
        <end position="257"/>
    </location>
</feature>
<accession>A0A3A9JYG5</accession>
<dbReference type="EMBL" id="RFLX01000003">
    <property type="protein sequence ID" value="RMI25903.1"/>
    <property type="molecule type" value="Genomic_DNA"/>
</dbReference>
<evidence type="ECO:0000313" key="3">
    <source>
        <dbReference type="EMBL" id="RKK05868.1"/>
    </source>
</evidence>
<feature type="transmembrane region" description="Helical" evidence="1">
    <location>
        <begin position="208"/>
        <end position="229"/>
    </location>
</feature>
<dbReference type="AlphaFoldDB" id="A0A3A9JYG5"/>
<protein>
    <submittedName>
        <fullName evidence="3">DMT family transporter</fullName>
    </submittedName>
</protein>
<reference evidence="3 6" key="1">
    <citation type="submission" date="2018-09" db="EMBL/GenBank/DDBJ databases">
        <title>Roseomonas sp. nov., isolated from feces of Tibetan antelopes in the Qinghai-Tibet plateau, China.</title>
        <authorList>
            <person name="Tian Z."/>
        </authorList>
    </citation>
    <scope>NUCLEOTIDE SEQUENCE [LARGE SCALE GENOMIC DNA]</scope>
    <source>
        <strain evidence="4 5">Z23</strain>
        <strain evidence="3 6">Z24</strain>
    </source>
</reference>
<dbReference type="RefSeq" id="WP_120636631.1">
    <property type="nucleotide sequence ID" value="NZ_RAQU01000008.1"/>
</dbReference>
<feature type="transmembrane region" description="Helical" evidence="1">
    <location>
        <begin position="263"/>
        <end position="280"/>
    </location>
</feature>
<feature type="transmembrane region" description="Helical" evidence="1">
    <location>
        <begin position="101"/>
        <end position="118"/>
    </location>
</feature>
<name>A0A3A9JYG5_9PROT</name>
<dbReference type="EMBL" id="RAQU01000008">
    <property type="protein sequence ID" value="RKK05868.1"/>
    <property type="molecule type" value="Genomic_DNA"/>
</dbReference>
<keyword evidence="5" id="KW-1185">Reference proteome</keyword>
<dbReference type="Proteomes" id="UP000274097">
    <property type="component" value="Unassembled WGS sequence"/>
</dbReference>
<dbReference type="PANTHER" id="PTHR22911:SF103">
    <property type="entry name" value="BLR2811 PROTEIN"/>
    <property type="match status" value="1"/>
</dbReference>
<dbReference type="GO" id="GO:0016020">
    <property type="term" value="C:membrane"/>
    <property type="evidence" value="ECO:0007669"/>
    <property type="project" value="InterPro"/>
</dbReference>
<dbReference type="OrthoDB" id="9812899at2"/>
<dbReference type="Pfam" id="PF00892">
    <property type="entry name" value="EamA"/>
    <property type="match status" value="2"/>
</dbReference>
<dbReference type="Gene3D" id="1.10.3730.20">
    <property type="match status" value="2"/>
</dbReference>
<feature type="domain" description="EamA" evidence="2">
    <location>
        <begin position="6"/>
        <end position="140"/>
    </location>
</feature>
<feature type="domain" description="EamA" evidence="2">
    <location>
        <begin position="156"/>
        <end position="277"/>
    </location>
</feature>
<keyword evidence="1" id="KW-0472">Membrane</keyword>
<dbReference type="PANTHER" id="PTHR22911">
    <property type="entry name" value="ACYL-MALONYL CONDENSING ENZYME-RELATED"/>
    <property type="match status" value="1"/>
</dbReference>
<evidence type="ECO:0000256" key="1">
    <source>
        <dbReference type="SAM" id="Phobius"/>
    </source>
</evidence>
<feature type="transmembrane region" description="Helical" evidence="1">
    <location>
        <begin position="180"/>
        <end position="202"/>
    </location>
</feature>
<dbReference type="InterPro" id="IPR037185">
    <property type="entry name" value="EmrE-like"/>
</dbReference>
<proteinExistence type="predicted"/>
<feature type="transmembrane region" description="Helical" evidence="1">
    <location>
        <begin position="125"/>
        <end position="145"/>
    </location>
</feature>
<dbReference type="SUPFAM" id="SSF103481">
    <property type="entry name" value="Multidrug resistance efflux transporter EmrE"/>
    <property type="match status" value="2"/>
</dbReference>
<comment type="caution">
    <text evidence="3">The sequence shown here is derived from an EMBL/GenBank/DDBJ whole genome shotgun (WGS) entry which is preliminary data.</text>
</comment>